<reference evidence="2 3" key="1">
    <citation type="journal article" date="2019" name="Nat. Med.">
        <title>A library of human gut bacterial isolates paired with longitudinal multiomics data enables mechanistic microbiome research.</title>
        <authorList>
            <person name="Poyet M."/>
            <person name="Groussin M."/>
            <person name="Gibbons S.M."/>
            <person name="Avila-Pacheco J."/>
            <person name="Jiang X."/>
            <person name="Kearney S.M."/>
            <person name="Perrotta A.R."/>
            <person name="Berdy B."/>
            <person name="Zhao S."/>
            <person name="Lieberman T.D."/>
            <person name="Swanson P.K."/>
            <person name="Smith M."/>
            <person name="Roesemann S."/>
            <person name="Alexander J.E."/>
            <person name="Rich S.A."/>
            <person name="Livny J."/>
            <person name="Vlamakis H."/>
            <person name="Clish C."/>
            <person name="Bullock K."/>
            <person name="Deik A."/>
            <person name="Scott J."/>
            <person name="Pierce K.A."/>
            <person name="Xavier R.J."/>
            <person name="Alm E.J."/>
        </authorList>
    </citation>
    <scope>NUCLEOTIDE SEQUENCE [LARGE SCALE GENOMIC DNA]</scope>
    <source>
        <strain evidence="2 3">BIOML-A5</strain>
    </source>
</reference>
<name>A0A5M5ZR69_9BACT</name>
<reference evidence="1" key="2">
    <citation type="submission" date="2022-01" db="EMBL/GenBank/DDBJ databases">
        <title>Novel bile acid biosynthetic pathways are enriched in the microbiome of centenarians.</title>
        <authorList>
            <person name="Sato Y."/>
            <person name="Atarashi K."/>
            <person name="Plichta R.D."/>
            <person name="Arai Y."/>
            <person name="Sasajima S."/>
            <person name="Kearney M.S."/>
            <person name="Suda W."/>
            <person name="Takeshita K."/>
            <person name="Sasaki T."/>
            <person name="Okamoto S."/>
            <person name="Skelly N.A."/>
            <person name="Okamura Y."/>
            <person name="Vlamakis H."/>
            <person name="Li Y."/>
            <person name="Tanoue T."/>
            <person name="Takei H."/>
            <person name="Nittono H."/>
            <person name="Narushima S."/>
            <person name="Irie J."/>
            <person name="Itoh H."/>
            <person name="Moriya K."/>
            <person name="Sugiura Y."/>
            <person name="Suematsu M."/>
            <person name="Moritoki N."/>
            <person name="Shibata S."/>
            <person name="Littman R.D."/>
            <person name="Fischbach A.M."/>
            <person name="Uwamino Y."/>
            <person name="Inoue T."/>
            <person name="Honda A."/>
            <person name="Hattori M."/>
            <person name="Murai T."/>
            <person name="Xavier J.R."/>
            <person name="Hirose N."/>
            <person name="Honda K."/>
        </authorList>
    </citation>
    <scope>NUCLEOTIDE SEQUENCE</scope>
    <source>
        <strain evidence="1">CE91-St7</strain>
    </source>
</reference>
<dbReference type="EMBL" id="BQOB01000001">
    <property type="protein sequence ID" value="GKH82534.1"/>
    <property type="molecule type" value="Genomic_DNA"/>
</dbReference>
<dbReference type="EMBL" id="VVZB01000012">
    <property type="protein sequence ID" value="KAA5380653.1"/>
    <property type="molecule type" value="Genomic_DNA"/>
</dbReference>
<evidence type="ECO:0000313" key="2">
    <source>
        <dbReference type="EMBL" id="KAA5380653.1"/>
    </source>
</evidence>
<dbReference type="Proteomes" id="UP000347681">
    <property type="component" value="Unassembled WGS sequence"/>
</dbReference>
<comment type="caution">
    <text evidence="2">The sequence shown here is derived from an EMBL/GenBank/DDBJ whole genome shotgun (WGS) entry which is preliminary data.</text>
</comment>
<dbReference type="AlphaFoldDB" id="A0A5M5ZR69"/>
<evidence type="ECO:0000313" key="3">
    <source>
        <dbReference type="Proteomes" id="UP000347681"/>
    </source>
</evidence>
<evidence type="ECO:0000313" key="1">
    <source>
        <dbReference type="EMBL" id="GKH82534.1"/>
    </source>
</evidence>
<accession>A0A5M5ZR69</accession>
<dbReference type="RefSeq" id="WP_120053477.1">
    <property type="nucleotide sequence ID" value="NZ_BQOA01000001.1"/>
</dbReference>
<organism evidence="2 3">
    <name type="scientific">Phocaeicola dorei</name>
    <dbReference type="NCBI Taxonomy" id="357276"/>
    <lineage>
        <taxon>Bacteria</taxon>
        <taxon>Pseudomonadati</taxon>
        <taxon>Bacteroidota</taxon>
        <taxon>Bacteroidia</taxon>
        <taxon>Bacteroidales</taxon>
        <taxon>Bacteroidaceae</taxon>
        <taxon>Phocaeicola</taxon>
    </lineage>
</organism>
<sequence>MVKMHKLTKGGQTIYPATIYDAVVNPNTRKSLTTELSELENEEIYLKTQIEGSIDKDLITENTVWIDGTWDWETNSSAGNSIQKQNYKHTKLTDVGYYDTLKMSGLSEKVDVSDIFPSISIYSGSEQIEYLRGSSAVINMDKYSDRSNINIIIQAKQDNSIIPSVIANSKAKVVKPEELISIQSSINKIEGLEKDVIGVLTWNKKRWVTGTNQPNGGELGYNAVQKIWYARIDISEYDSIICDGLLDGSSISTSASALNGICIYGDNTLVKGIRDASGETIINTSDYSQYTKLELILQCESTSDDEFIPKNDSSIIVIMDSSVASREDFNNLSDSVEFNTTEIEKINYLISGADNIDIFNSFTWNKRRWLTGANQPNGTTQGYNSIQKLWSTDKLDISNYDTVTIKGLSNNGSLSNNTNRLSAFILYGDDNVIYELTNGTGPVTINTSDYSQYTKLELILQTKSTSDNEFIAVGEPSVIVYKAGISSEKPKPKRVVIVGDSLCGNNSALIIKQLNNIFKFTGYELIQRCQGGEKTIGNLTRAGGIGIRVKGEFTIPAKGPVICALESAWIKSDGIYHDTPYVAISDGQNVQVVINGIRGNLAKQAIDAVGIAFYTENGTFIKSLSETGTHSIPSTATKYTFTINNPNVGEPHITINEDTVDIKTNATRDGYIDSKGQYHYSELFKCSELLPIKQGKIYFDSLATSLLYEFTRLEEGRETKIGVGNVFFDAALYDDKDYPHIWFTGQNYGYESEEDWANMVSSSANNFSEKYIVCSTPLSLTTNQLVYQANKCFGARYINLRAYTQGQAVYDGQALGIIEGQYTASDYETLFWPGSDKIHQNNLLSYIWAAKMWNTLLELGYVEGERIETGDYYLP</sequence>
<gene>
    <name evidence="1" type="ORF">CE91St7_34180</name>
    <name evidence="2" type="ORF">F2Y61_17495</name>
</gene>
<protein>
    <submittedName>
        <fullName evidence="2">Uncharacterized protein</fullName>
    </submittedName>
</protein>
<dbReference type="Proteomes" id="UP001055104">
    <property type="component" value="Unassembled WGS sequence"/>
</dbReference>
<proteinExistence type="predicted"/>